<proteinExistence type="predicted"/>
<organism evidence="1 2">
    <name type="scientific">Gordonia phage Demosthenes</name>
    <dbReference type="NCBI Taxonomy" id="1838067"/>
    <lineage>
        <taxon>Viruses</taxon>
        <taxon>Duplodnaviria</taxon>
        <taxon>Heunggongvirae</taxon>
        <taxon>Uroviricota</taxon>
        <taxon>Caudoviricetes</taxon>
        <taxon>Demosthenesvirus</taxon>
        <taxon>Demosthenesvirus demosthenes</taxon>
    </lineage>
</organism>
<evidence type="ECO:0000313" key="2">
    <source>
        <dbReference type="Proteomes" id="UP000203422"/>
    </source>
</evidence>
<dbReference type="KEGG" id="vg:28803093"/>
<dbReference type="Proteomes" id="UP000203422">
    <property type="component" value="Segment"/>
</dbReference>
<name>A0A160DE53_9CAUD</name>
<accession>A0A160DE53</accession>
<dbReference type="OrthoDB" id="23514at10239"/>
<gene>
    <name evidence="1" type="primary">62</name>
    <name evidence="1" type="ORF">PBI_DEMOSTHENES_62</name>
</gene>
<keyword evidence="2" id="KW-1185">Reference proteome</keyword>
<reference evidence="1 2" key="1">
    <citation type="submission" date="2016-03" db="EMBL/GenBank/DDBJ databases">
        <authorList>
            <person name="Rimple P."/>
            <person name="Montgomery M.T."/>
            <person name="Guerrero C.A."/>
            <person name="Mavrich T.N."/>
            <person name="Pope W.H."/>
            <person name="Garlena R.A."/>
            <person name="Russell D.A."/>
            <person name="Jacobs-Sera D."/>
            <person name="Hendrix R.W."/>
            <person name="Hatfull G.F."/>
        </authorList>
    </citation>
    <scope>NUCLEOTIDE SEQUENCE [LARGE SCALE GENOMIC DNA]</scope>
</reference>
<dbReference type="EMBL" id="KU998242">
    <property type="protein sequence ID" value="ANA86032.1"/>
    <property type="molecule type" value="Genomic_DNA"/>
</dbReference>
<sequence>MTMGFTKPDPAGDYACTGCGAIVPRDKLSVKKVVFATMGSRGNVFRTRALEWFCERCLYNDADYNAPARVSHQERMEVARAKRQAKLAP</sequence>
<dbReference type="RefSeq" id="YP_009276773.1">
    <property type="nucleotide sequence ID" value="NC_030944.1"/>
</dbReference>
<protein>
    <submittedName>
        <fullName evidence="1">Uncharacterized protein</fullName>
    </submittedName>
</protein>
<dbReference type="GeneID" id="28803093"/>
<evidence type="ECO:0000313" key="1">
    <source>
        <dbReference type="EMBL" id="ANA86032.1"/>
    </source>
</evidence>